<gene>
    <name evidence="3" type="ORF">LSAA_10372</name>
</gene>
<feature type="compositionally biased region" description="Basic and acidic residues" evidence="1">
    <location>
        <begin position="1319"/>
        <end position="1331"/>
    </location>
</feature>
<feature type="compositionally biased region" description="Polar residues" evidence="1">
    <location>
        <begin position="736"/>
        <end position="746"/>
    </location>
</feature>
<feature type="compositionally biased region" description="Basic and acidic residues" evidence="1">
    <location>
        <begin position="1131"/>
        <end position="1144"/>
    </location>
</feature>
<feature type="compositionally biased region" description="Basic and acidic residues" evidence="1">
    <location>
        <begin position="512"/>
        <end position="527"/>
    </location>
</feature>
<evidence type="ECO:0000313" key="4">
    <source>
        <dbReference type="Proteomes" id="UP000675881"/>
    </source>
</evidence>
<keyword evidence="4" id="KW-1185">Reference proteome</keyword>
<feature type="compositionally biased region" description="Polar residues" evidence="1">
    <location>
        <begin position="1212"/>
        <end position="1229"/>
    </location>
</feature>
<feature type="compositionally biased region" description="Low complexity" evidence="1">
    <location>
        <begin position="943"/>
        <end position="956"/>
    </location>
</feature>
<feature type="compositionally biased region" description="Polar residues" evidence="1">
    <location>
        <begin position="1086"/>
        <end position="1113"/>
    </location>
</feature>
<keyword evidence="2" id="KW-0472">Membrane</keyword>
<dbReference type="Proteomes" id="UP000675881">
    <property type="component" value="Chromosome 5"/>
</dbReference>
<feature type="region of interest" description="Disordered" evidence="1">
    <location>
        <begin position="1304"/>
        <end position="1367"/>
    </location>
</feature>
<feature type="compositionally biased region" description="Polar residues" evidence="1">
    <location>
        <begin position="662"/>
        <end position="674"/>
    </location>
</feature>
<evidence type="ECO:0000256" key="2">
    <source>
        <dbReference type="SAM" id="Phobius"/>
    </source>
</evidence>
<feature type="compositionally biased region" description="Polar residues" evidence="1">
    <location>
        <begin position="624"/>
        <end position="633"/>
    </location>
</feature>
<feature type="region of interest" description="Disordered" evidence="1">
    <location>
        <begin position="1998"/>
        <end position="2017"/>
    </location>
</feature>
<feature type="compositionally biased region" description="Polar residues" evidence="1">
    <location>
        <begin position="992"/>
        <end position="1004"/>
    </location>
</feature>
<dbReference type="EMBL" id="HG994584">
    <property type="protein sequence ID" value="CAF2935247.1"/>
    <property type="molecule type" value="Genomic_DNA"/>
</dbReference>
<feature type="compositionally biased region" description="Basic and acidic residues" evidence="1">
    <location>
        <begin position="429"/>
        <end position="439"/>
    </location>
</feature>
<organism evidence="3 4">
    <name type="scientific">Lepeophtheirus salmonis</name>
    <name type="common">Salmon louse</name>
    <name type="synonym">Caligus salmonis</name>
    <dbReference type="NCBI Taxonomy" id="72036"/>
    <lineage>
        <taxon>Eukaryota</taxon>
        <taxon>Metazoa</taxon>
        <taxon>Ecdysozoa</taxon>
        <taxon>Arthropoda</taxon>
        <taxon>Crustacea</taxon>
        <taxon>Multicrustacea</taxon>
        <taxon>Hexanauplia</taxon>
        <taxon>Copepoda</taxon>
        <taxon>Siphonostomatoida</taxon>
        <taxon>Caligidae</taxon>
        <taxon>Lepeophtheirus</taxon>
    </lineage>
</organism>
<feature type="compositionally biased region" description="Basic and acidic residues" evidence="1">
    <location>
        <begin position="980"/>
        <end position="991"/>
    </location>
</feature>
<feature type="compositionally biased region" description="Polar residues" evidence="1">
    <location>
        <begin position="1166"/>
        <end position="1205"/>
    </location>
</feature>
<feature type="region of interest" description="Disordered" evidence="1">
    <location>
        <begin position="1063"/>
        <end position="1114"/>
    </location>
</feature>
<feature type="region of interest" description="Disordered" evidence="1">
    <location>
        <begin position="511"/>
        <end position="565"/>
    </location>
</feature>
<protein>
    <submittedName>
        <fullName evidence="3">(salmon louse) hypothetical protein</fullName>
    </submittedName>
</protein>
<feature type="compositionally biased region" description="Polar residues" evidence="1">
    <location>
        <begin position="687"/>
        <end position="720"/>
    </location>
</feature>
<evidence type="ECO:0000313" key="3">
    <source>
        <dbReference type="EMBL" id="CAF2935247.1"/>
    </source>
</evidence>
<feature type="compositionally biased region" description="Polar residues" evidence="1">
    <location>
        <begin position="1605"/>
        <end position="1620"/>
    </location>
</feature>
<feature type="region of interest" description="Disordered" evidence="1">
    <location>
        <begin position="88"/>
        <end position="107"/>
    </location>
</feature>
<feature type="compositionally biased region" description="Basic and acidic residues" evidence="1">
    <location>
        <begin position="1063"/>
        <end position="1083"/>
    </location>
</feature>
<feature type="region of interest" description="Disordered" evidence="1">
    <location>
        <begin position="1131"/>
        <end position="1232"/>
    </location>
</feature>
<feature type="compositionally biased region" description="Basic and acidic residues" evidence="1">
    <location>
        <begin position="537"/>
        <end position="546"/>
    </location>
</feature>
<keyword evidence="2" id="KW-1133">Transmembrane helix</keyword>
<feature type="compositionally biased region" description="Low complexity" evidence="1">
    <location>
        <begin position="924"/>
        <end position="933"/>
    </location>
</feature>
<feature type="region of interest" description="Disordered" evidence="1">
    <location>
        <begin position="1438"/>
        <end position="1461"/>
    </location>
</feature>
<dbReference type="OrthoDB" id="7493297at2759"/>
<feature type="compositionally biased region" description="Polar residues" evidence="1">
    <location>
        <begin position="759"/>
        <end position="770"/>
    </location>
</feature>
<feature type="region of interest" description="Disordered" evidence="1">
    <location>
        <begin position="1572"/>
        <end position="1623"/>
    </location>
</feature>
<feature type="compositionally biased region" description="Low complexity" evidence="1">
    <location>
        <begin position="882"/>
        <end position="899"/>
    </location>
</feature>
<feature type="region of interest" description="Disordered" evidence="1">
    <location>
        <begin position="580"/>
        <end position="1013"/>
    </location>
</feature>
<feature type="compositionally biased region" description="Polar residues" evidence="1">
    <location>
        <begin position="1332"/>
        <end position="1355"/>
    </location>
</feature>
<accession>A0A7R8H847</accession>
<feature type="compositionally biased region" description="Basic and acidic residues" evidence="1">
    <location>
        <begin position="220"/>
        <end position="232"/>
    </location>
</feature>
<reference evidence="3" key="1">
    <citation type="submission" date="2021-02" db="EMBL/GenBank/DDBJ databases">
        <authorList>
            <person name="Bekaert M."/>
        </authorList>
    </citation>
    <scope>NUCLEOTIDE SEQUENCE</scope>
    <source>
        <strain evidence="3">IoA-00</strain>
    </source>
</reference>
<proteinExistence type="predicted"/>
<feature type="region of interest" description="Disordered" evidence="1">
    <location>
        <begin position="429"/>
        <end position="449"/>
    </location>
</feature>
<feature type="compositionally biased region" description="Polar residues" evidence="1">
    <location>
        <begin position="580"/>
        <end position="589"/>
    </location>
</feature>
<feature type="compositionally biased region" description="Polar residues" evidence="1">
    <location>
        <begin position="547"/>
        <end position="561"/>
    </location>
</feature>
<name>A0A7R8H847_LEPSM</name>
<feature type="transmembrane region" description="Helical" evidence="2">
    <location>
        <begin position="189"/>
        <end position="214"/>
    </location>
</feature>
<feature type="region of interest" description="Disordered" evidence="1">
    <location>
        <begin position="220"/>
        <end position="244"/>
    </location>
</feature>
<feature type="compositionally biased region" description="Basic and acidic residues" evidence="1">
    <location>
        <begin position="634"/>
        <end position="658"/>
    </location>
</feature>
<feature type="compositionally biased region" description="Low complexity" evidence="1">
    <location>
        <begin position="601"/>
        <end position="610"/>
    </location>
</feature>
<feature type="compositionally biased region" description="Basic and acidic residues" evidence="1">
    <location>
        <begin position="1575"/>
        <end position="1589"/>
    </location>
</feature>
<sequence length="2017" mass="223198">MSKNEEELLKVKGLLLIVKWRSDSLSNKPKPINSRYLGFDIDTPPLFRAYESNIYPGAEPIRRRRMSAEDKSETLSIVSSNRSTINISSDSTERMETPPIATSPPVTVTTNGIENKGFIEDEKKNVEFEAVNLELVDLNKSSSPLSEPRVYAPPPQTQPTVTQKFSDYYVSVNEHKKGLSRRGRGCKRYCCALLVLLVIAATVTIASLVGTGIIDTQPKFKGEINKSGRSRDLPPTNDSLISEPRPVIDNDFGDVNIEANEILPRDAVPNVLEGQMAIKNEFERKDGVTPHYRVGWELKDNSFSDGLELITKDEISEMMMKHLKSNNGRLNNVFDVPMESIRVKRVADDKCDIMQCQSFCSYDYPSNDFKCGCSQSFMLAEDGRTCIEDSTDPTSNVNLLTAFGLPSDAENDQQGSFEVDTTVSTLETTKDETVSRLETTEDESVSQKSNIDIESDDYAKVPRFLNTSVDHDNGHGDHSAFEDEHHQLDDEWGNTEFPILDSFGEMVTINDSDLKNTSDHNNHENSQYDKNGSLQSHLEKEHEHGNIDQTWQSTQSNTEGNSGVVDQGLESLEENWNITSGAEPNNLINHNLHDPALDKLNTNGQNNQGNEQHENGFDPVFHGSNANEQNNPVNEHHSDGVDHSLLNNEDKEEHKDGFDPTLQGSTSNGQNTTGDEQHENVFEPTLLGSNDNGLNNQGNEQPSDGVQPILQVSNTNTQNNEDNEGHKNGFEPALQGSDSNIQNTQGDEQHGNVFEPTFDGSNANDQNNPGDEQHINGVDHNLHSSNSNVDNIQGHDGHNNGVDPSLNGSNSNVQGNVGNENGFEPAFKRMNDSKEEESDQKSHHVSGVNHNKKHRNDHADGLSSNEGGNLGINGSYEESADAESNNNSNEFNLNTEESNTYPDDKEGINQLSGSSQSLEDDVNSEQNTESSSSEPEDNLEDQINNLNNLKKSSNINGKSTILKEGNDKVNVVSSNPETNSNKDDRTVDNLNKKINTTDNSGESSDTNEETDEANIQILGLASPLGKDLDEKEKNGKEFIQKQNETNINIVEKEDSRKITILEKSEDEIAHEDPKKAQKKKPNEKQSITFVHSAGNDQSVTDSSPFENNQSTKESSIEGHYHGDVFHAGFHEDDSFVDSDSRDHQFQSSTTDESNREDKVITEIFDSENSGLNDNGESNSSIDNDNGESNSSIDDKISSPTLQTLNVEDDATTSKTSSLNSTPAKRNSTLEGIDSKNVDTKEVLSDGITTQSTSFITDYSETQDVSPTETNVNEQTTEFAFENKINEGIGVTVSPNSKNDKVFEKKNVNEPENPNARTILESKDNLGREALDNKSQSNSNPNESTNIVIPSGSSIDTETEERDSINDFDATAKNKIIIQDQNDKIESNERDNNDTSGNTILVDDKLVTASSAVKQSPEKINVITSQDQQIQNISKNVEPNMQDADDSTLLEKSTERNPESNINNDAIFEKDTESIQTNSNSENNAKVIFVEDEGDKGPNIEFNTSDQNISTQQSIDSDIINTFEGHNEKGDIIQKDEDGSLETDQSTEKIRDDIFNDILHKFASGVTNINIQPETKYNEKNKSNENKLDNSKNISQINEHIETIFEGTSGSTNEQTTTANPRNFDASDIVNKVGNIVIKSDNDKNETKFRISGSLGNENSLPNNETFNFEEDISQENINSSNVFHVKDQNIFTNDSQLDPELIQKIILRNVLNNNQTNPFHQDSQPYQFGLQYPNGTEAVFNFNGTTLDSSLIPTFILSNSTHENIKENIAILPNGQPIPNHQQQFQSASDEIVDEKEVPSSSPGSNQVIFVIFGGFHLPNGTKIDLTSNIPNQQQHNLEGFFINNGSYQPNLSEIINTRDISQLLVNSASNGNSSSIGYNFPDEKDTALHPNNGTGDGSPFGINFPNQTKIAKLVLQQLFNKSNGTVGAINGTGIENTLVQKRHVTRSGDWRGDGQKKPKTALKGLQMGIEFQSRSIWSFWDLSAYVFREKLLKPPLKPSKKAKFEGPQKTVHLSGR</sequence>
<evidence type="ECO:0000256" key="1">
    <source>
        <dbReference type="SAM" id="MobiDB-lite"/>
    </source>
</evidence>
<feature type="compositionally biased region" description="Low complexity" evidence="1">
    <location>
        <begin position="807"/>
        <end position="822"/>
    </location>
</feature>
<keyword evidence="2" id="KW-0812">Transmembrane</keyword>